<dbReference type="EMBL" id="JBGBPQ010000027">
    <property type="protein sequence ID" value="KAL1498694.1"/>
    <property type="molecule type" value="Genomic_DNA"/>
</dbReference>
<protein>
    <recommendedName>
        <fullName evidence="14">Ionotropic glutamate receptor C-terminal domain-containing protein</fullName>
    </recommendedName>
</protein>
<evidence type="ECO:0000256" key="4">
    <source>
        <dbReference type="ARBA" id="ARBA00022989"/>
    </source>
</evidence>
<keyword evidence="6 12" id="KW-0472">Membrane</keyword>
<feature type="transmembrane region" description="Helical" evidence="12">
    <location>
        <begin position="173"/>
        <end position="195"/>
    </location>
</feature>
<evidence type="ECO:0000256" key="5">
    <source>
        <dbReference type="ARBA" id="ARBA00023065"/>
    </source>
</evidence>
<evidence type="ECO:0000313" key="16">
    <source>
        <dbReference type="Proteomes" id="UP001515480"/>
    </source>
</evidence>
<evidence type="ECO:0000256" key="13">
    <source>
        <dbReference type="SAM" id="SignalP"/>
    </source>
</evidence>
<dbReference type="GO" id="GO:0016020">
    <property type="term" value="C:membrane"/>
    <property type="evidence" value="ECO:0007669"/>
    <property type="project" value="UniProtKB-SubCell"/>
</dbReference>
<dbReference type="Proteomes" id="UP001515480">
    <property type="component" value="Unassembled WGS sequence"/>
</dbReference>
<feature type="transmembrane region" description="Helical" evidence="12">
    <location>
        <begin position="236"/>
        <end position="260"/>
    </location>
</feature>
<gene>
    <name evidence="15" type="ORF">AB1Y20_014005</name>
</gene>
<dbReference type="GO" id="GO:0015276">
    <property type="term" value="F:ligand-gated monoatomic ion channel activity"/>
    <property type="evidence" value="ECO:0007669"/>
    <property type="project" value="InterPro"/>
</dbReference>
<organism evidence="15 16">
    <name type="scientific">Prymnesium parvum</name>
    <name type="common">Toxic golden alga</name>
    <dbReference type="NCBI Taxonomy" id="97485"/>
    <lineage>
        <taxon>Eukaryota</taxon>
        <taxon>Haptista</taxon>
        <taxon>Haptophyta</taxon>
        <taxon>Prymnesiophyceae</taxon>
        <taxon>Prymnesiales</taxon>
        <taxon>Prymnesiaceae</taxon>
        <taxon>Prymnesium</taxon>
    </lineage>
</organism>
<keyword evidence="2" id="KW-0813">Transport</keyword>
<keyword evidence="5" id="KW-0406">Ion transport</keyword>
<evidence type="ECO:0000256" key="7">
    <source>
        <dbReference type="ARBA" id="ARBA00023170"/>
    </source>
</evidence>
<dbReference type="Pfam" id="PF00060">
    <property type="entry name" value="Lig_chan"/>
    <property type="match status" value="1"/>
</dbReference>
<feature type="signal peptide" evidence="13">
    <location>
        <begin position="1"/>
        <end position="29"/>
    </location>
</feature>
<feature type="domain" description="Ionotropic glutamate receptor C-terminal" evidence="14">
    <location>
        <begin position="170"/>
        <end position="454"/>
    </location>
</feature>
<evidence type="ECO:0000256" key="8">
    <source>
        <dbReference type="ARBA" id="ARBA00023180"/>
    </source>
</evidence>
<feature type="region of interest" description="Disordered" evidence="11">
    <location>
        <begin position="522"/>
        <end position="544"/>
    </location>
</feature>
<feature type="transmembrane region" description="Helical" evidence="12">
    <location>
        <begin position="445"/>
        <end position="464"/>
    </location>
</feature>
<proteinExistence type="predicted"/>
<comment type="caution">
    <text evidence="15">The sequence shown here is derived from an EMBL/GenBank/DDBJ whole genome shotgun (WGS) entry which is preliminary data.</text>
</comment>
<keyword evidence="13" id="KW-0732">Signal</keyword>
<evidence type="ECO:0000256" key="10">
    <source>
        <dbReference type="ARBA" id="ARBA00023303"/>
    </source>
</evidence>
<evidence type="ECO:0000256" key="6">
    <source>
        <dbReference type="ARBA" id="ARBA00023136"/>
    </source>
</evidence>
<dbReference type="Gene3D" id="3.40.190.10">
    <property type="entry name" value="Periplasmic binding protein-like II"/>
    <property type="match status" value="1"/>
</dbReference>
<dbReference type="AlphaFoldDB" id="A0AB34IEW6"/>
<reference evidence="15 16" key="1">
    <citation type="journal article" date="2024" name="Science">
        <title>Giant polyketide synthase enzymes in the biosynthesis of giant marine polyether toxins.</title>
        <authorList>
            <person name="Fallon T.R."/>
            <person name="Shende V.V."/>
            <person name="Wierzbicki I.H."/>
            <person name="Pendleton A.L."/>
            <person name="Watervoot N.F."/>
            <person name="Auber R.P."/>
            <person name="Gonzalez D.J."/>
            <person name="Wisecaver J.H."/>
            <person name="Moore B.S."/>
        </authorList>
    </citation>
    <scope>NUCLEOTIDE SEQUENCE [LARGE SCALE GENOMIC DNA]</scope>
    <source>
        <strain evidence="15 16">12B1</strain>
    </source>
</reference>
<dbReference type="Gene3D" id="1.10.287.70">
    <property type="match status" value="1"/>
</dbReference>
<evidence type="ECO:0000256" key="12">
    <source>
        <dbReference type="SAM" id="Phobius"/>
    </source>
</evidence>
<evidence type="ECO:0000313" key="15">
    <source>
        <dbReference type="EMBL" id="KAL1498694.1"/>
    </source>
</evidence>
<dbReference type="InterPro" id="IPR001320">
    <property type="entry name" value="Iontro_rcpt_C"/>
</dbReference>
<name>A0AB34IEW6_PRYPA</name>
<evidence type="ECO:0000256" key="9">
    <source>
        <dbReference type="ARBA" id="ARBA00023286"/>
    </source>
</evidence>
<dbReference type="PANTHER" id="PTHR18966">
    <property type="entry name" value="IONOTROPIC GLUTAMATE RECEPTOR"/>
    <property type="match status" value="1"/>
</dbReference>
<sequence>MEGPSRRQGTPRPRAAAALLLLFAPRASSKIPRSSSVRNCCAAHTYRIGLPPHQISPLVTFDTQKQQHSGMMVDVFDQLRLEMRADIQIVPTPISLLPAALQAGTVNMIGVITSNYAPVPPEGVSAFEYHKLHGPQYDEFTPELYTTPLRVLLKRSTREVKLFAFLDPFSTELWLMVLLTIACSAVVMAAIEVTYPYKNRTHVSMNAARFAKLCYHSVSLIQQQDDFKWITPPMRLLRISMMFVGIILTGSYTANLAAFFSTPQSTIYGPQSLKELRDTKVCTIRAEDWVVQWADAVYLGSADRLACRCPASNYEQLEPCSRLHDPASACQLDEDAQLSHCHELLRKGEVEAIVGLEPVLNVFLRDKCAELAFAEYRFGSTNFGLRVPKALGEWGAVARHNLSVAIANLMQLPVYQEIQEDHFGDVSCRERTEQTDEATLTLRQMSGLFLVFGVCAGISLLLAVGGRAQRHFATHASAHVEERTSTEPTGRDELAMMTDAEILRKLYSAVKAEGALELTRATSRSDVRRNGKEEEDEHCMVSEV</sequence>
<keyword evidence="16" id="KW-1185">Reference proteome</keyword>
<feature type="chain" id="PRO_5044214881" description="Ionotropic glutamate receptor C-terminal domain-containing protein" evidence="13">
    <location>
        <begin position="30"/>
        <end position="544"/>
    </location>
</feature>
<keyword evidence="8" id="KW-0325">Glycoprotein</keyword>
<keyword evidence="10" id="KW-0407">Ion channel</keyword>
<accession>A0AB34IEW6</accession>
<keyword evidence="7" id="KW-0675">Receptor</keyword>
<evidence type="ECO:0000256" key="2">
    <source>
        <dbReference type="ARBA" id="ARBA00022448"/>
    </source>
</evidence>
<feature type="compositionally biased region" description="Basic and acidic residues" evidence="11">
    <location>
        <begin position="523"/>
        <end position="532"/>
    </location>
</feature>
<evidence type="ECO:0000256" key="11">
    <source>
        <dbReference type="SAM" id="MobiDB-lite"/>
    </source>
</evidence>
<dbReference type="InterPro" id="IPR015683">
    <property type="entry name" value="Ionotropic_Glu_rcpt"/>
</dbReference>
<evidence type="ECO:0000256" key="3">
    <source>
        <dbReference type="ARBA" id="ARBA00022692"/>
    </source>
</evidence>
<keyword evidence="3 12" id="KW-0812">Transmembrane</keyword>
<keyword evidence="9" id="KW-1071">Ligand-gated ion channel</keyword>
<dbReference type="SUPFAM" id="SSF53850">
    <property type="entry name" value="Periplasmic binding protein-like II"/>
    <property type="match status" value="1"/>
</dbReference>
<evidence type="ECO:0000256" key="1">
    <source>
        <dbReference type="ARBA" id="ARBA00004141"/>
    </source>
</evidence>
<evidence type="ECO:0000259" key="14">
    <source>
        <dbReference type="Pfam" id="PF00060"/>
    </source>
</evidence>
<keyword evidence="4 12" id="KW-1133">Transmembrane helix</keyword>
<comment type="subcellular location">
    <subcellularLocation>
        <location evidence="1">Membrane</location>
        <topology evidence="1">Multi-pass membrane protein</topology>
    </subcellularLocation>
</comment>